<dbReference type="InterPro" id="IPR045279">
    <property type="entry name" value="ARR-like"/>
</dbReference>
<dbReference type="EMBL" id="QJKJ01010026">
    <property type="protein sequence ID" value="RDX74874.1"/>
    <property type="molecule type" value="Genomic_DNA"/>
</dbReference>
<dbReference type="GO" id="GO:0009736">
    <property type="term" value="P:cytokinin-activated signaling pathway"/>
    <property type="evidence" value="ECO:0007669"/>
    <property type="project" value="InterPro"/>
</dbReference>
<dbReference type="InterPro" id="IPR011006">
    <property type="entry name" value="CheY-like_superfamily"/>
</dbReference>
<evidence type="ECO:0000313" key="6">
    <source>
        <dbReference type="EMBL" id="RDX74874.1"/>
    </source>
</evidence>
<comment type="caution">
    <text evidence="4">Lacks conserved residue(s) required for the propagation of feature annotation.</text>
</comment>
<keyword evidence="1" id="KW-0902">Two-component regulatory system</keyword>
<dbReference type="Proteomes" id="UP000257109">
    <property type="component" value="Unassembled WGS sequence"/>
</dbReference>
<sequence>MTKFFIEEKAPFQFPAGLRILVVDNDPTILEIIKQICFQCHYHERFDLDDCFYLAVITFYDVPLALNYLWEKKGCIDVILIEVHMQNMDGYEFLQHVSKNTNVPVISM</sequence>
<evidence type="ECO:0000259" key="5">
    <source>
        <dbReference type="PROSITE" id="PS50110"/>
    </source>
</evidence>
<evidence type="ECO:0000256" key="2">
    <source>
        <dbReference type="ARBA" id="ARBA00023015"/>
    </source>
</evidence>
<feature type="non-terminal residue" evidence="6">
    <location>
        <position position="1"/>
    </location>
</feature>
<gene>
    <name evidence="6" type="primary">RR24</name>
    <name evidence="6" type="ORF">CR513_45307</name>
</gene>
<dbReference type="STRING" id="157652.A0A371F9A7"/>
<comment type="caution">
    <text evidence="6">The sequence shown here is derived from an EMBL/GenBank/DDBJ whole genome shotgun (WGS) entry which is preliminary data.</text>
</comment>
<proteinExistence type="predicted"/>
<dbReference type="OrthoDB" id="1424219at2759"/>
<keyword evidence="3" id="KW-0804">Transcription</keyword>
<keyword evidence="2" id="KW-0805">Transcription regulation</keyword>
<dbReference type="PANTHER" id="PTHR43874:SF206">
    <property type="entry name" value="RESPONSE REGULATOR RECEIVER DOMAIN PROTEIN"/>
    <property type="match status" value="1"/>
</dbReference>
<accession>A0A371F9A7</accession>
<dbReference type="InterPro" id="IPR001789">
    <property type="entry name" value="Sig_transdc_resp-reg_receiver"/>
</dbReference>
<protein>
    <submittedName>
        <fullName evidence="6">Two-component response regulator ORR24</fullName>
    </submittedName>
</protein>
<dbReference type="PROSITE" id="PS50110">
    <property type="entry name" value="RESPONSE_REGULATORY"/>
    <property type="match status" value="1"/>
</dbReference>
<reference evidence="6" key="1">
    <citation type="submission" date="2018-05" db="EMBL/GenBank/DDBJ databases">
        <title>Draft genome of Mucuna pruriens seed.</title>
        <authorList>
            <person name="Nnadi N.E."/>
            <person name="Vos R."/>
            <person name="Hasami M.H."/>
            <person name="Devisetty U.K."/>
            <person name="Aguiy J.C."/>
        </authorList>
    </citation>
    <scope>NUCLEOTIDE SEQUENCE [LARGE SCALE GENOMIC DNA]</scope>
    <source>
        <strain evidence="6">JCA_2017</strain>
    </source>
</reference>
<dbReference type="GO" id="GO:0000160">
    <property type="term" value="P:phosphorelay signal transduction system"/>
    <property type="evidence" value="ECO:0007669"/>
    <property type="project" value="UniProtKB-KW"/>
</dbReference>
<organism evidence="6 7">
    <name type="scientific">Mucuna pruriens</name>
    <name type="common">Velvet bean</name>
    <name type="synonym">Dolichos pruriens</name>
    <dbReference type="NCBI Taxonomy" id="157652"/>
    <lineage>
        <taxon>Eukaryota</taxon>
        <taxon>Viridiplantae</taxon>
        <taxon>Streptophyta</taxon>
        <taxon>Embryophyta</taxon>
        <taxon>Tracheophyta</taxon>
        <taxon>Spermatophyta</taxon>
        <taxon>Magnoliopsida</taxon>
        <taxon>eudicotyledons</taxon>
        <taxon>Gunneridae</taxon>
        <taxon>Pentapetalae</taxon>
        <taxon>rosids</taxon>
        <taxon>fabids</taxon>
        <taxon>Fabales</taxon>
        <taxon>Fabaceae</taxon>
        <taxon>Papilionoideae</taxon>
        <taxon>50 kb inversion clade</taxon>
        <taxon>NPAAA clade</taxon>
        <taxon>indigoferoid/millettioid clade</taxon>
        <taxon>Phaseoleae</taxon>
        <taxon>Mucuna</taxon>
    </lineage>
</organism>
<evidence type="ECO:0000256" key="1">
    <source>
        <dbReference type="ARBA" id="ARBA00023012"/>
    </source>
</evidence>
<evidence type="ECO:0000313" key="7">
    <source>
        <dbReference type="Proteomes" id="UP000257109"/>
    </source>
</evidence>
<dbReference type="PANTHER" id="PTHR43874">
    <property type="entry name" value="TWO-COMPONENT RESPONSE REGULATOR"/>
    <property type="match status" value="1"/>
</dbReference>
<feature type="domain" description="Response regulatory" evidence="5">
    <location>
        <begin position="19"/>
        <end position="108"/>
    </location>
</feature>
<keyword evidence="7" id="KW-1185">Reference proteome</keyword>
<dbReference type="SUPFAM" id="SSF52172">
    <property type="entry name" value="CheY-like"/>
    <property type="match status" value="1"/>
</dbReference>
<dbReference type="Pfam" id="PF00072">
    <property type="entry name" value="Response_reg"/>
    <property type="match status" value="1"/>
</dbReference>
<dbReference type="AlphaFoldDB" id="A0A371F9A7"/>
<dbReference type="Gene3D" id="3.40.50.2300">
    <property type="match status" value="1"/>
</dbReference>
<evidence type="ECO:0000256" key="3">
    <source>
        <dbReference type="ARBA" id="ARBA00023163"/>
    </source>
</evidence>
<evidence type="ECO:0000256" key="4">
    <source>
        <dbReference type="PROSITE-ProRule" id="PRU00169"/>
    </source>
</evidence>
<name>A0A371F9A7_MUCPR</name>